<dbReference type="Proteomes" id="UP001235939">
    <property type="component" value="Chromosome 13"/>
</dbReference>
<reference evidence="1 2" key="1">
    <citation type="submission" date="2022-01" db="EMBL/GenBank/DDBJ databases">
        <title>A chromosomal length assembly of Cordylochernes scorpioides.</title>
        <authorList>
            <person name="Zeh D."/>
            <person name="Zeh J."/>
        </authorList>
    </citation>
    <scope>NUCLEOTIDE SEQUENCE [LARGE SCALE GENOMIC DNA]</scope>
    <source>
        <strain evidence="1">IN4F17</strain>
        <tissue evidence="1">Whole Body</tissue>
    </source>
</reference>
<evidence type="ECO:0000313" key="1">
    <source>
        <dbReference type="EMBL" id="UYV75555.1"/>
    </source>
</evidence>
<evidence type="ECO:0000313" key="2">
    <source>
        <dbReference type="Proteomes" id="UP001235939"/>
    </source>
</evidence>
<dbReference type="InterPro" id="IPR001888">
    <property type="entry name" value="Transposase_1"/>
</dbReference>
<organism evidence="1 2">
    <name type="scientific">Cordylochernes scorpioides</name>
    <dbReference type="NCBI Taxonomy" id="51811"/>
    <lineage>
        <taxon>Eukaryota</taxon>
        <taxon>Metazoa</taxon>
        <taxon>Ecdysozoa</taxon>
        <taxon>Arthropoda</taxon>
        <taxon>Chelicerata</taxon>
        <taxon>Arachnida</taxon>
        <taxon>Pseudoscorpiones</taxon>
        <taxon>Cheliferoidea</taxon>
        <taxon>Chernetidae</taxon>
        <taxon>Cordylochernes</taxon>
    </lineage>
</organism>
<dbReference type="Pfam" id="PF01359">
    <property type="entry name" value="Transposase_1"/>
    <property type="match status" value="1"/>
</dbReference>
<gene>
    <name evidence="1" type="ORF">LAZ67_13000592</name>
</gene>
<proteinExistence type="predicted"/>
<accession>A0ABY6L7Y5</accession>
<keyword evidence="2" id="KW-1185">Reference proteome</keyword>
<name>A0ABY6L7Y5_9ARAC</name>
<protein>
    <submittedName>
        <fullName evidence="1">Uncharacterized protein</fullName>
    </submittedName>
</protein>
<dbReference type="EMBL" id="CP092875">
    <property type="protein sequence ID" value="UYV75555.1"/>
    <property type="molecule type" value="Genomic_DNA"/>
</dbReference>
<sequence>MFSIFKMIDIPACWVLVGSGHPPHLRWLDHKEGVSESILDSCLVLVESRQPLQSAAVVYLHRLNTNWFGGVLHILSAIHDSKNKTFKDMAQPGSTVIGWCDARKSSPLRLGTRTTSPSFHGDGKWPVVKHLIFVASNSTARQSSFKLAAVSVNCDVKEGAIFLNDLEAKSFKIKCDTKISWGILILDYRVVQRNIWGPVAKVVVDGEEANFRFADVGRTMGHNCEVVVINEGAEDRAHSVVEGTAPRLVLAVEVSKDEYICVKLLKKMPYHNRGHLNGLHDLKLVEQASKVYGYDPETKRQSSQWLEPGEPIFKKVGMIKSKLKCLLITFFDVKGLVHYEFMPKG</sequence>